<gene>
    <name evidence="2" type="ORF">PLEPLA_LOCUS40338</name>
</gene>
<dbReference type="PANTHER" id="PTHR10607">
    <property type="entry name" value="OSTEOPONTIN"/>
    <property type="match status" value="1"/>
</dbReference>
<name>A0A9N7VNU7_PLEPL</name>
<feature type="region of interest" description="Disordered" evidence="1">
    <location>
        <begin position="356"/>
        <end position="478"/>
    </location>
</feature>
<comment type="caution">
    <text evidence="2">The sequence shown here is derived from an EMBL/GenBank/DDBJ whole genome shotgun (WGS) entry which is preliminary data.</text>
</comment>
<keyword evidence="3" id="KW-1185">Reference proteome</keyword>
<organism evidence="2 3">
    <name type="scientific">Pleuronectes platessa</name>
    <name type="common">European plaice</name>
    <dbReference type="NCBI Taxonomy" id="8262"/>
    <lineage>
        <taxon>Eukaryota</taxon>
        <taxon>Metazoa</taxon>
        <taxon>Chordata</taxon>
        <taxon>Craniata</taxon>
        <taxon>Vertebrata</taxon>
        <taxon>Euteleostomi</taxon>
        <taxon>Actinopterygii</taxon>
        <taxon>Neopterygii</taxon>
        <taxon>Teleostei</taxon>
        <taxon>Neoteleostei</taxon>
        <taxon>Acanthomorphata</taxon>
        <taxon>Carangaria</taxon>
        <taxon>Pleuronectiformes</taxon>
        <taxon>Pleuronectoidei</taxon>
        <taxon>Pleuronectidae</taxon>
        <taxon>Pleuronectes</taxon>
    </lineage>
</organism>
<dbReference type="GO" id="GO:0001503">
    <property type="term" value="P:ossification"/>
    <property type="evidence" value="ECO:0007669"/>
    <property type="project" value="InterPro"/>
</dbReference>
<feature type="compositionally biased region" description="Acidic residues" evidence="1">
    <location>
        <begin position="219"/>
        <end position="245"/>
    </location>
</feature>
<proteinExistence type="predicted"/>
<evidence type="ECO:0000313" key="3">
    <source>
        <dbReference type="Proteomes" id="UP001153269"/>
    </source>
</evidence>
<feature type="compositionally biased region" description="Acidic residues" evidence="1">
    <location>
        <begin position="447"/>
        <end position="463"/>
    </location>
</feature>
<reference evidence="2" key="1">
    <citation type="submission" date="2020-03" db="EMBL/GenBank/DDBJ databases">
        <authorList>
            <person name="Weist P."/>
        </authorList>
    </citation>
    <scope>NUCLEOTIDE SEQUENCE</scope>
</reference>
<dbReference type="AlphaFoldDB" id="A0A9N7VNU7"/>
<dbReference type="EMBL" id="CADEAL010004135">
    <property type="protein sequence ID" value="CAB1452588.1"/>
    <property type="molecule type" value="Genomic_DNA"/>
</dbReference>
<dbReference type="GO" id="GO:0007155">
    <property type="term" value="P:cell adhesion"/>
    <property type="evidence" value="ECO:0007669"/>
    <property type="project" value="InterPro"/>
</dbReference>
<feature type="compositionally biased region" description="Low complexity" evidence="1">
    <location>
        <begin position="246"/>
        <end position="264"/>
    </location>
</feature>
<dbReference type="InterPro" id="IPR002038">
    <property type="entry name" value="Osteopontin"/>
</dbReference>
<feature type="region of interest" description="Disordered" evidence="1">
    <location>
        <begin position="148"/>
        <end position="279"/>
    </location>
</feature>
<evidence type="ECO:0000256" key="1">
    <source>
        <dbReference type="SAM" id="MobiDB-lite"/>
    </source>
</evidence>
<protein>
    <submittedName>
        <fullName evidence="2">Uncharacterized protein</fullName>
    </submittedName>
</protein>
<feature type="compositionally biased region" description="Polar residues" evidence="1">
    <location>
        <begin position="364"/>
        <end position="384"/>
    </location>
</feature>
<dbReference type="Proteomes" id="UP001153269">
    <property type="component" value="Unassembled WGS sequence"/>
</dbReference>
<accession>A0A9N7VNU7</accession>
<evidence type="ECO:0000313" key="2">
    <source>
        <dbReference type="EMBL" id="CAB1452588.1"/>
    </source>
</evidence>
<feature type="compositionally biased region" description="Low complexity" evidence="1">
    <location>
        <begin position="173"/>
        <end position="203"/>
    </location>
</feature>
<dbReference type="PANTHER" id="PTHR10607:SF1">
    <property type="entry name" value="OSTEOPONTIN"/>
    <property type="match status" value="1"/>
</dbReference>
<feature type="compositionally biased region" description="Low complexity" evidence="1">
    <location>
        <begin position="416"/>
        <end position="428"/>
    </location>
</feature>
<sequence>MTNTKVKPKPPGGWMQYRPLTPPSPAESFSYHPSLYAAVFPRACHCRKSGRGRREVDHCAVNHTISRAASRLAAARGWRVYKPRLQRQHHRAANTTQEINSRENLVHLFLPDSSLQLHNKTTNSDTMKVAVVFILLFATVLCRPARKVSLNSSESSEEVLRREAARKQAALVSPDPCSSGSAPSASDESAESSEQAAVAPVVEDQSVSPDPTPTSDTTDSQDSEDDDDDDDETDETEEEEDESSDSSESGESSSPAPATVSPTVFTEEPMIETTEDPILPTIVIDQETARGDSLGKYPNEYKSIIYVEDKSYNKLPSPYKSWEYVSTGKKAAYDITDGNDVEKSMPVYKALQVHSDILEEDTSTPEMESQGLDVTQDQEITPRQASIPAEEGEESTSDATTNESSSATQEEEDESTSASSASASASAESQDEESSEEATATPGAADSDSDESTENDSDEEEGAIPDATTDVPMVITAK</sequence>